<feature type="compositionally biased region" description="Low complexity" evidence="1">
    <location>
        <begin position="32"/>
        <end position="47"/>
    </location>
</feature>
<keyword evidence="3" id="KW-1185">Reference proteome</keyword>
<comment type="caution">
    <text evidence="2">The sequence shown here is derived from an EMBL/GenBank/DDBJ whole genome shotgun (WGS) entry which is preliminary data.</text>
</comment>
<organism evidence="2 3">
    <name type="scientific">Longispora fulva</name>
    <dbReference type="NCBI Taxonomy" id="619741"/>
    <lineage>
        <taxon>Bacteria</taxon>
        <taxon>Bacillati</taxon>
        <taxon>Actinomycetota</taxon>
        <taxon>Actinomycetes</taxon>
        <taxon>Micromonosporales</taxon>
        <taxon>Micromonosporaceae</taxon>
        <taxon>Longispora</taxon>
    </lineage>
</organism>
<sequence length="250" mass="25853">MAPFACARSVGPGVCGHGCRHQAVSDPATNMRAPSSGSRQSSPAGSSRHPDCGPLVQARAARSCPPAVRRSGYPAIPRSVLVGCRGPGELLPCEQSRLSQFLPSPLRRSAAGTRFSPLGRWAAGPLGRWAAGPLGRWAAGPLGRWAAGPLGRWAAGPLGRWAAGPLGRWAAGPLGRWAAGPLGRWAAGPLGRWAAGPLGRWAAGPLGRWAAGPLGRWAAGPLGRVIPCGMFHVKHEGLIDSTSVCQRCFT</sequence>
<name>A0A8J7GMC1_9ACTN</name>
<dbReference type="Proteomes" id="UP000622552">
    <property type="component" value="Unassembled WGS sequence"/>
</dbReference>
<dbReference type="EMBL" id="JADOUF010000001">
    <property type="protein sequence ID" value="MBG6139627.1"/>
    <property type="molecule type" value="Genomic_DNA"/>
</dbReference>
<accession>A0A8J7GMC1</accession>
<dbReference type="AlphaFoldDB" id="A0A8J7GMC1"/>
<evidence type="ECO:0000313" key="2">
    <source>
        <dbReference type="EMBL" id="MBG6139627.1"/>
    </source>
</evidence>
<gene>
    <name evidence="2" type="ORF">IW245_005821</name>
</gene>
<reference evidence="2" key="1">
    <citation type="submission" date="2020-11" db="EMBL/GenBank/DDBJ databases">
        <title>Sequencing the genomes of 1000 actinobacteria strains.</title>
        <authorList>
            <person name="Klenk H.-P."/>
        </authorList>
    </citation>
    <scope>NUCLEOTIDE SEQUENCE</scope>
    <source>
        <strain evidence="2">DSM 45356</strain>
    </source>
</reference>
<evidence type="ECO:0000256" key="1">
    <source>
        <dbReference type="SAM" id="MobiDB-lite"/>
    </source>
</evidence>
<feature type="region of interest" description="Disordered" evidence="1">
    <location>
        <begin position="26"/>
        <end position="52"/>
    </location>
</feature>
<protein>
    <submittedName>
        <fullName evidence="2">Uncharacterized protein</fullName>
    </submittedName>
</protein>
<evidence type="ECO:0000313" key="3">
    <source>
        <dbReference type="Proteomes" id="UP000622552"/>
    </source>
</evidence>
<proteinExistence type="predicted"/>